<keyword evidence="2" id="KW-1185">Reference proteome</keyword>
<name>A0AA35VHC8_LACSI</name>
<reference evidence="1" key="1">
    <citation type="submission" date="2023-04" db="EMBL/GenBank/DDBJ databases">
        <authorList>
            <person name="Vijverberg K."/>
            <person name="Xiong W."/>
            <person name="Schranz E."/>
        </authorList>
    </citation>
    <scope>NUCLEOTIDE SEQUENCE</scope>
</reference>
<dbReference type="PANTHER" id="PTHR33544">
    <property type="entry name" value="DUF4005 DOMAIN-CONTAINING PROTEIN-RELATED"/>
    <property type="match status" value="1"/>
</dbReference>
<organism evidence="1 2">
    <name type="scientific">Lactuca saligna</name>
    <name type="common">Willowleaf lettuce</name>
    <dbReference type="NCBI Taxonomy" id="75948"/>
    <lineage>
        <taxon>Eukaryota</taxon>
        <taxon>Viridiplantae</taxon>
        <taxon>Streptophyta</taxon>
        <taxon>Embryophyta</taxon>
        <taxon>Tracheophyta</taxon>
        <taxon>Spermatophyta</taxon>
        <taxon>Magnoliopsida</taxon>
        <taxon>eudicotyledons</taxon>
        <taxon>Gunneridae</taxon>
        <taxon>Pentapetalae</taxon>
        <taxon>asterids</taxon>
        <taxon>campanulids</taxon>
        <taxon>Asterales</taxon>
        <taxon>Asteraceae</taxon>
        <taxon>Cichorioideae</taxon>
        <taxon>Cichorieae</taxon>
        <taxon>Lactucinae</taxon>
        <taxon>Lactuca</taxon>
    </lineage>
</organism>
<dbReference type="AlphaFoldDB" id="A0AA35VHC8"/>
<dbReference type="EMBL" id="OX465086">
    <property type="protein sequence ID" value="CAI9266245.1"/>
    <property type="molecule type" value="Genomic_DNA"/>
</dbReference>
<evidence type="ECO:0000313" key="1">
    <source>
        <dbReference type="EMBL" id="CAI9266245.1"/>
    </source>
</evidence>
<gene>
    <name evidence="1" type="ORF">LSALG_LOCUS6814</name>
</gene>
<sequence length="192" mass="21661">MRDNESEIEATTIHLPDGRIEDEYDFDEMRFTSRRIITSFTSSSLIFFTFFNLFEHSLMIIQGHEVPNGWPFGLGSMNMRLSVEGVVDAREPNTFHGPCSSFSSFSSSNLDTESTVSFFQDNSVSLGRLIGIKPRDNGTLYFTRASCIPPQQRSQSSKVSSNDHQIENSHGVCVPNLFNILVKMSRSKSQSR</sequence>
<dbReference type="Proteomes" id="UP001177003">
    <property type="component" value="Chromosome 0"/>
</dbReference>
<dbReference type="PANTHER" id="PTHR33544:SF14">
    <property type="entry name" value="PROTEIN, PUTATIVE-RELATED"/>
    <property type="match status" value="1"/>
</dbReference>
<protein>
    <submittedName>
        <fullName evidence="1">Uncharacterized protein</fullName>
    </submittedName>
</protein>
<evidence type="ECO:0000313" key="2">
    <source>
        <dbReference type="Proteomes" id="UP001177003"/>
    </source>
</evidence>
<dbReference type="InterPro" id="IPR040344">
    <property type="entry name" value="At3g17950-like"/>
</dbReference>
<proteinExistence type="predicted"/>
<accession>A0AA35VHC8</accession>